<proteinExistence type="predicted"/>
<keyword evidence="2" id="KW-1185">Reference proteome</keyword>
<gene>
    <name evidence="1" type="ORF">GCM10007416_00280</name>
</gene>
<dbReference type="EMBL" id="BMEX01000001">
    <property type="protein sequence ID" value="GGA31711.1"/>
    <property type="molecule type" value="Genomic_DNA"/>
</dbReference>
<name>A0ABQ1FW97_9BACL</name>
<evidence type="ECO:0000313" key="2">
    <source>
        <dbReference type="Proteomes" id="UP000617979"/>
    </source>
</evidence>
<accession>A0ABQ1FW97</accession>
<protein>
    <submittedName>
        <fullName evidence="1">Uncharacterized protein</fullName>
    </submittedName>
</protein>
<organism evidence="1 2">
    <name type="scientific">Kroppenstedtia guangzhouensis</name>
    <dbReference type="NCBI Taxonomy" id="1274356"/>
    <lineage>
        <taxon>Bacteria</taxon>
        <taxon>Bacillati</taxon>
        <taxon>Bacillota</taxon>
        <taxon>Bacilli</taxon>
        <taxon>Bacillales</taxon>
        <taxon>Thermoactinomycetaceae</taxon>
        <taxon>Kroppenstedtia</taxon>
    </lineage>
</organism>
<comment type="caution">
    <text evidence="1">The sequence shown here is derived from an EMBL/GenBank/DDBJ whole genome shotgun (WGS) entry which is preliminary data.</text>
</comment>
<dbReference type="Proteomes" id="UP000617979">
    <property type="component" value="Unassembled WGS sequence"/>
</dbReference>
<evidence type="ECO:0000313" key="1">
    <source>
        <dbReference type="EMBL" id="GGA31711.1"/>
    </source>
</evidence>
<reference evidence="2" key="1">
    <citation type="journal article" date="2019" name="Int. J. Syst. Evol. Microbiol.">
        <title>The Global Catalogue of Microorganisms (GCM) 10K type strain sequencing project: providing services to taxonomists for standard genome sequencing and annotation.</title>
        <authorList>
            <consortium name="The Broad Institute Genomics Platform"/>
            <consortium name="The Broad Institute Genome Sequencing Center for Infectious Disease"/>
            <person name="Wu L."/>
            <person name="Ma J."/>
        </authorList>
    </citation>
    <scope>NUCLEOTIDE SEQUENCE [LARGE SCALE GENOMIC DNA]</scope>
    <source>
        <strain evidence="2">CGMCC 1.12404</strain>
    </source>
</reference>
<sequence length="61" mass="6639">MVEPTIGLIVNVFYDIWDGDVSAGGKNVRPPFGHESPAFQTNYPLDSKFPVPEVEKGGFAT</sequence>